<sequence>MEISPPSSGEIVVIAPYEDTRPEELLTEIFRARRVLCFNCISTVFQLYLKPNGS</sequence>
<dbReference type="Proteomes" id="UP000198756">
    <property type="component" value="Unassembled WGS sequence"/>
</dbReference>
<organism evidence="1 2">
    <name type="scientific">Algoriphagus alkaliphilus</name>
    <dbReference type="NCBI Taxonomy" id="279824"/>
    <lineage>
        <taxon>Bacteria</taxon>
        <taxon>Pseudomonadati</taxon>
        <taxon>Bacteroidota</taxon>
        <taxon>Cytophagia</taxon>
        <taxon>Cytophagales</taxon>
        <taxon>Cyclobacteriaceae</taxon>
        <taxon>Algoriphagus</taxon>
    </lineage>
</organism>
<keyword evidence="2" id="KW-1185">Reference proteome</keyword>
<name>A0A1G5YBT1_9BACT</name>
<gene>
    <name evidence="1" type="ORF">SAMN03080617_02425</name>
</gene>
<reference evidence="2" key="1">
    <citation type="submission" date="2016-10" db="EMBL/GenBank/DDBJ databases">
        <authorList>
            <person name="Varghese N."/>
            <person name="Submissions S."/>
        </authorList>
    </citation>
    <scope>NUCLEOTIDE SEQUENCE [LARGE SCALE GENOMIC DNA]</scope>
    <source>
        <strain evidence="2">DSM 22703</strain>
    </source>
</reference>
<proteinExistence type="predicted"/>
<dbReference type="EMBL" id="FMXE01000015">
    <property type="protein sequence ID" value="SDA80121.1"/>
    <property type="molecule type" value="Genomic_DNA"/>
</dbReference>
<accession>A0A1G5YBT1</accession>
<evidence type="ECO:0000313" key="2">
    <source>
        <dbReference type="Proteomes" id="UP000198756"/>
    </source>
</evidence>
<dbReference type="AlphaFoldDB" id="A0A1G5YBT1"/>
<evidence type="ECO:0000313" key="1">
    <source>
        <dbReference type="EMBL" id="SDA80121.1"/>
    </source>
</evidence>
<protein>
    <submittedName>
        <fullName evidence="1">Uncharacterized protein</fullName>
    </submittedName>
</protein>